<comment type="caution">
    <text evidence="2">The sequence shown here is derived from an EMBL/GenBank/DDBJ whole genome shotgun (WGS) entry which is preliminary data.</text>
</comment>
<feature type="region of interest" description="Disordered" evidence="1">
    <location>
        <begin position="1"/>
        <end position="23"/>
    </location>
</feature>
<evidence type="ECO:0000256" key="1">
    <source>
        <dbReference type="SAM" id="MobiDB-lite"/>
    </source>
</evidence>
<sequence>MARLSETWQSFKHPKSSSIPSKPDRAHICTISMIKLMTFMVMCKAYSGEPSIDLLRSFLNLGRAGDWLTLSKMDFRSFMVQGVDALVINVEPISVVHPSDIAKNIMDSRNTSSKEGLSLISPDAPSYLEVGKRLKVFGKRKFPSAKELKDATDCHWVVAHVTPPSWKQYLMEIRHPSQVNGLQSEYSRLILEEKKWINYEQTLSTLRAKVEGLRSKGKRRVAELKKPFVLEEMPGYRPSLNEEYDQSGNDLADASYPFLAELTVDPHASVEQLLSKKS</sequence>
<organism evidence="2 3">
    <name type="scientific">Tanacetum coccineum</name>
    <dbReference type="NCBI Taxonomy" id="301880"/>
    <lineage>
        <taxon>Eukaryota</taxon>
        <taxon>Viridiplantae</taxon>
        <taxon>Streptophyta</taxon>
        <taxon>Embryophyta</taxon>
        <taxon>Tracheophyta</taxon>
        <taxon>Spermatophyta</taxon>
        <taxon>Magnoliopsida</taxon>
        <taxon>eudicotyledons</taxon>
        <taxon>Gunneridae</taxon>
        <taxon>Pentapetalae</taxon>
        <taxon>asterids</taxon>
        <taxon>campanulids</taxon>
        <taxon>Asterales</taxon>
        <taxon>Asteraceae</taxon>
        <taxon>Asteroideae</taxon>
        <taxon>Anthemideae</taxon>
        <taxon>Anthemidinae</taxon>
        <taxon>Tanacetum</taxon>
    </lineage>
</organism>
<gene>
    <name evidence="2" type="ORF">Tco_0774309</name>
</gene>
<protein>
    <submittedName>
        <fullName evidence="2">Uncharacterized protein</fullName>
    </submittedName>
</protein>
<reference evidence="2" key="1">
    <citation type="journal article" date="2022" name="Int. J. Mol. Sci.">
        <title>Draft Genome of Tanacetum Coccineum: Genomic Comparison of Closely Related Tanacetum-Family Plants.</title>
        <authorList>
            <person name="Yamashiro T."/>
            <person name="Shiraishi A."/>
            <person name="Nakayama K."/>
            <person name="Satake H."/>
        </authorList>
    </citation>
    <scope>NUCLEOTIDE SEQUENCE</scope>
</reference>
<reference evidence="2" key="2">
    <citation type="submission" date="2022-01" db="EMBL/GenBank/DDBJ databases">
        <authorList>
            <person name="Yamashiro T."/>
            <person name="Shiraishi A."/>
            <person name="Satake H."/>
            <person name="Nakayama K."/>
        </authorList>
    </citation>
    <scope>NUCLEOTIDE SEQUENCE</scope>
</reference>
<evidence type="ECO:0000313" key="2">
    <source>
        <dbReference type="EMBL" id="GJS91673.1"/>
    </source>
</evidence>
<proteinExistence type="predicted"/>
<dbReference type="Proteomes" id="UP001151760">
    <property type="component" value="Unassembled WGS sequence"/>
</dbReference>
<evidence type="ECO:0000313" key="3">
    <source>
        <dbReference type="Proteomes" id="UP001151760"/>
    </source>
</evidence>
<accession>A0ABQ4ZSF5</accession>
<keyword evidence="3" id="KW-1185">Reference proteome</keyword>
<dbReference type="EMBL" id="BQNB010011524">
    <property type="protein sequence ID" value="GJS91673.1"/>
    <property type="molecule type" value="Genomic_DNA"/>
</dbReference>
<name>A0ABQ4ZSF5_9ASTR</name>